<feature type="domain" description="Tetrapyrrole methylase" evidence="1">
    <location>
        <begin position="7"/>
        <end position="203"/>
    </location>
</feature>
<dbReference type="EMBL" id="MUYF01000003">
    <property type="protein sequence ID" value="OOL80552.1"/>
    <property type="molecule type" value="Genomic_DNA"/>
</dbReference>
<dbReference type="InterPro" id="IPR004518">
    <property type="entry name" value="MazG-like_dom"/>
</dbReference>
<accession>A0A1S8KLJ0</accession>
<dbReference type="Gene3D" id="1.10.287.1080">
    <property type="entry name" value="MazG-like"/>
    <property type="match status" value="1"/>
</dbReference>
<dbReference type="GO" id="GO:0046081">
    <property type="term" value="P:dUTP catabolic process"/>
    <property type="evidence" value="ECO:0007669"/>
    <property type="project" value="TreeGrafter"/>
</dbReference>
<keyword evidence="3" id="KW-0378">Hydrolase</keyword>
<dbReference type="GO" id="GO:0006203">
    <property type="term" value="P:dGTP catabolic process"/>
    <property type="evidence" value="ECO:0007669"/>
    <property type="project" value="TreeGrafter"/>
</dbReference>
<dbReference type="CDD" id="cd11723">
    <property type="entry name" value="YabN_N_like"/>
    <property type="match status" value="1"/>
</dbReference>
<dbReference type="InterPro" id="IPR014777">
    <property type="entry name" value="4pyrrole_Mease_sub1"/>
</dbReference>
<dbReference type="GO" id="GO:0008168">
    <property type="term" value="F:methyltransferase activity"/>
    <property type="evidence" value="ECO:0007669"/>
    <property type="project" value="InterPro"/>
</dbReference>
<sequence length="350" mass="39325">MTYPIDIIGLGAGTIDQLPLGIYRRILSAQRLVVRTKDHPVVAQLAEEGIEIKSFDHVYEACSDDFEQVYQAIVDELLQLAEQQPVLYAVPGHPAVAERTTVLLRESSANVTVLGGSSFLDDMFQAVEVDPIDGFQLVDSFYLASDQLNPNQHLIIMQVFNSLMAGDVKLTLMEQYPWEHSAFIVDAAGTDQQQIQEVPLHELDHFDGTYNLRSVYVPPVERHEQVNSFGLLAHYIDEIISVEGDPWIIDQTNQSLIPYLKEETAELIEAIESGDTDHMVEELGDVLMQVMYHARIGELAGEFQLEDVLAALNRKLYRRHPHVFGDATAKTAEEVEILWQQIKAQEKGGD</sequence>
<dbReference type="Pfam" id="PF00590">
    <property type="entry name" value="TP_methylase"/>
    <property type="match status" value="1"/>
</dbReference>
<dbReference type="InterPro" id="IPR035013">
    <property type="entry name" value="YabN_N"/>
</dbReference>
<dbReference type="InterPro" id="IPR000878">
    <property type="entry name" value="4pyrrol_Mease"/>
</dbReference>
<evidence type="ECO:0000259" key="2">
    <source>
        <dbReference type="Pfam" id="PF03819"/>
    </source>
</evidence>
<comment type="caution">
    <text evidence="3">The sequence shown here is derived from an EMBL/GenBank/DDBJ whole genome shotgun (WGS) entry which is preliminary data.</text>
</comment>
<dbReference type="GO" id="GO:0046047">
    <property type="term" value="P:TTP catabolic process"/>
    <property type="evidence" value="ECO:0007669"/>
    <property type="project" value="TreeGrafter"/>
</dbReference>
<reference evidence="3 4" key="1">
    <citation type="submission" date="2017-01" db="EMBL/GenBank/DDBJ databases">
        <title>Complete Genome Sequence of Dolosigranulum pigrum isolated from a Patient with interstitial lung disease.</title>
        <authorList>
            <person name="Mukhopadhyay R."/>
            <person name="Joaquin J."/>
            <person name="Hogue R."/>
            <person name="Fitzgerald S."/>
            <person name="Jospin G."/>
            <person name="Eisen J.A."/>
            <person name="Chaturvedi V."/>
        </authorList>
    </citation>
    <scope>NUCLEOTIDE SEQUENCE [LARGE SCALE GENOMIC DNA]</scope>
    <source>
        <strain evidence="3 4">15S00348</strain>
    </source>
</reference>
<organism evidence="3 4">
    <name type="scientific">Dolosigranulum pigrum</name>
    <dbReference type="NCBI Taxonomy" id="29394"/>
    <lineage>
        <taxon>Bacteria</taxon>
        <taxon>Bacillati</taxon>
        <taxon>Bacillota</taxon>
        <taxon>Bacilli</taxon>
        <taxon>Lactobacillales</taxon>
        <taxon>Carnobacteriaceae</taxon>
        <taxon>Dolosigranulum</taxon>
    </lineage>
</organism>
<dbReference type="InterPro" id="IPR048015">
    <property type="entry name" value="NTP-PPase_MazG-like_N"/>
</dbReference>
<dbReference type="AlphaFoldDB" id="A0A1S8KLJ0"/>
<feature type="domain" description="NTP pyrophosphohydrolase MazG-like" evidence="2">
    <location>
        <begin position="251"/>
        <end position="324"/>
    </location>
</feature>
<dbReference type="Proteomes" id="UP000190409">
    <property type="component" value="Unassembled WGS sequence"/>
</dbReference>
<protein>
    <submittedName>
        <fullName evidence="3">Nucleotide pyrophosphohydrolase</fullName>
    </submittedName>
</protein>
<dbReference type="GO" id="GO:0047429">
    <property type="term" value="F:nucleoside triphosphate diphosphatase activity"/>
    <property type="evidence" value="ECO:0007669"/>
    <property type="project" value="TreeGrafter"/>
</dbReference>
<dbReference type="InterPro" id="IPR011551">
    <property type="entry name" value="NTP_PyrPHydrolase_MazG"/>
</dbReference>
<evidence type="ECO:0000313" key="4">
    <source>
        <dbReference type="Proteomes" id="UP000190409"/>
    </source>
</evidence>
<evidence type="ECO:0000313" key="3">
    <source>
        <dbReference type="EMBL" id="OOL80552.1"/>
    </source>
</evidence>
<dbReference type="SUPFAM" id="SSF101386">
    <property type="entry name" value="all-alpha NTP pyrophosphatases"/>
    <property type="match status" value="1"/>
</dbReference>
<name>A0A1S8KLJ0_9LACT</name>
<dbReference type="GO" id="GO:0046061">
    <property type="term" value="P:dATP catabolic process"/>
    <property type="evidence" value="ECO:0007669"/>
    <property type="project" value="TreeGrafter"/>
</dbReference>
<dbReference type="GO" id="GO:0046052">
    <property type="term" value="P:UTP catabolic process"/>
    <property type="evidence" value="ECO:0007669"/>
    <property type="project" value="TreeGrafter"/>
</dbReference>
<evidence type="ECO:0000259" key="1">
    <source>
        <dbReference type="Pfam" id="PF00590"/>
    </source>
</evidence>
<dbReference type="PANTHER" id="PTHR30522:SF0">
    <property type="entry name" value="NUCLEOSIDE TRIPHOSPHATE PYROPHOSPHOHYDROLASE"/>
    <property type="match status" value="1"/>
</dbReference>
<dbReference type="GO" id="GO:0046076">
    <property type="term" value="P:dTTP catabolic process"/>
    <property type="evidence" value="ECO:0007669"/>
    <property type="project" value="TreeGrafter"/>
</dbReference>
<proteinExistence type="predicted"/>
<gene>
    <name evidence="3" type="ORF">BWX42_01005</name>
</gene>
<dbReference type="Gene3D" id="3.40.1010.10">
    <property type="entry name" value="Cobalt-precorrin-4 Transmethylase, Domain 1"/>
    <property type="match status" value="1"/>
</dbReference>
<dbReference type="CDD" id="cd11528">
    <property type="entry name" value="NTP-PPase_MazG_Nterm"/>
    <property type="match status" value="1"/>
</dbReference>
<dbReference type="Pfam" id="PF03819">
    <property type="entry name" value="MazG"/>
    <property type="match status" value="1"/>
</dbReference>
<dbReference type="SUPFAM" id="SSF53790">
    <property type="entry name" value="Tetrapyrrole methylase"/>
    <property type="match status" value="1"/>
</dbReference>
<dbReference type="PANTHER" id="PTHR30522">
    <property type="entry name" value="NUCLEOSIDE TRIPHOSPHATE PYROPHOSPHOHYDROLASE"/>
    <property type="match status" value="1"/>
</dbReference>
<dbReference type="InterPro" id="IPR035996">
    <property type="entry name" value="4pyrrol_Methylase_sf"/>
</dbReference>